<sequence>MRALLLLCAAIAQALQFTTQQAKTPLLLDAATTLKASARPLTKVLLDAAEGASDEARAETMKTLRDMLCSPSATQLVACRGDSTDVIATCAVAAREASGSALPRRAHISDLYVEESCRRAGVATALVADALALARARGLECVTLEVETDNAGARRLYEKLGFRGESLRSPLAFFKYGTWAWNKDILRLDMAAGD</sequence>
<organism evidence="5 6">
    <name type="scientific">Pelagomonas calceolata</name>
    <dbReference type="NCBI Taxonomy" id="35677"/>
    <lineage>
        <taxon>Eukaryota</taxon>
        <taxon>Sar</taxon>
        <taxon>Stramenopiles</taxon>
        <taxon>Ochrophyta</taxon>
        <taxon>Pelagophyceae</taxon>
        <taxon>Pelagomonadales</taxon>
        <taxon>Pelagomonadaceae</taxon>
        <taxon>Pelagomonas</taxon>
    </lineage>
</organism>
<evidence type="ECO:0000256" key="3">
    <source>
        <dbReference type="SAM" id="SignalP"/>
    </source>
</evidence>
<dbReference type="GO" id="GO:0016747">
    <property type="term" value="F:acyltransferase activity, transferring groups other than amino-acyl groups"/>
    <property type="evidence" value="ECO:0007669"/>
    <property type="project" value="InterPro"/>
</dbReference>
<feature type="domain" description="N-acetyltransferase" evidence="4">
    <location>
        <begin position="36"/>
        <end position="191"/>
    </location>
</feature>
<name>A0A8J2SG10_9STRA</name>
<evidence type="ECO:0000256" key="2">
    <source>
        <dbReference type="ARBA" id="ARBA00023315"/>
    </source>
</evidence>
<keyword evidence="1" id="KW-0808">Transferase</keyword>
<dbReference type="Proteomes" id="UP000789595">
    <property type="component" value="Unassembled WGS sequence"/>
</dbReference>
<feature type="chain" id="PRO_5035327422" description="N-acetyltransferase domain-containing protein" evidence="3">
    <location>
        <begin position="17"/>
        <end position="194"/>
    </location>
</feature>
<dbReference type="SUPFAM" id="SSF55729">
    <property type="entry name" value="Acyl-CoA N-acyltransferases (Nat)"/>
    <property type="match status" value="1"/>
</dbReference>
<dbReference type="PROSITE" id="PS51186">
    <property type="entry name" value="GNAT"/>
    <property type="match status" value="1"/>
</dbReference>
<keyword evidence="3" id="KW-0732">Signal</keyword>
<dbReference type="InterPro" id="IPR000182">
    <property type="entry name" value="GNAT_dom"/>
</dbReference>
<protein>
    <recommendedName>
        <fullName evidence="4">N-acetyltransferase domain-containing protein</fullName>
    </recommendedName>
</protein>
<dbReference type="AlphaFoldDB" id="A0A8J2SG10"/>
<gene>
    <name evidence="5" type="ORF">PECAL_1P34770</name>
</gene>
<dbReference type="InterPro" id="IPR050680">
    <property type="entry name" value="YpeA/RimI_acetyltransf"/>
</dbReference>
<reference evidence="5" key="1">
    <citation type="submission" date="2021-11" db="EMBL/GenBank/DDBJ databases">
        <authorList>
            <consortium name="Genoscope - CEA"/>
            <person name="William W."/>
        </authorList>
    </citation>
    <scope>NUCLEOTIDE SEQUENCE</scope>
</reference>
<keyword evidence="6" id="KW-1185">Reference proteome</keyword>
<comment type="caution">
    <text evidence="5">The sequence shown here is derived from an EMBL/GenBank/DDBJ whole genome shotgun (WGS) entry which is preliminary data.</text>
</comment>
<accession>A0A8J2SG10</accession>
<dbReference type="InterPro" id="IPR016181">
    <property type="entry name" value="Acyl_CoA_acyltransferase"/>
</dbReference>
<proteinExistence type="predicted"/>
<feature type="signal peptide" evidence="3">
    <location>
        <begin position="1"/>
        <end position="16"/>
    </location>
</feature>
<dbReference type="Gene3D" id="3.40.630.30">
    <property type="match status" value="1"/>
</dbReference>
<evidence type="ECO:0000313" key="5">
    <source>
        <dbReference type="EMBL" id="CAH0366961.1"/>
    </source>
</evidence>
<dbReference type="EMBL" id="CAKKNE010000001">
    <property type="protein sequence ID" value="CAH0366961.1"/>
    <property type="molecule type" value="Genomic_DNA"/>
</dbReference>
<dbReference type="PANTHER" id="PTHR43420">
    <property type="entry name" value="ACETYLTRANSFERASE"/>
    <property type="match status" value="1"/>
</dbReference>
<evidence type="ECO:0000259" key="4">
    <source>
        <dbReference type="PROSITE" id="PS51186"/>
    </source>
</evidence>
<dbReference type="Pfam" id="PF00583">
    <property type="entry name" value="Acetyltransf_1"/>
    <property type="match status" value="1"/>
</dbReference>
<keyword evidence="2" id="KW-0012">Acyltransferase</keyword>
<evidence type="ECO:0000313" key="6">
    <source>
        <dbReference type="Proteomes" id="UP000789595"/>
    </source>
</evidence>
<evidence type="ECO:0000256" key="1">
    <source>
        <dbReference type="ARBA" id="ARBA00022679"/>
    </source>
</evidence>